<keyword evidence="7" id="KW-1185">Reference proteome</keyword>
<dbReference type="Gene3D" id="3.90.190.10">
    <property type="entry name" value="Protein tyrosine phosphatase superfamily"/>
    <property type="match status" value="1"/>
</dbReference>
<dbReference type="InterPro" id="IPR029021">
    <property type="entry name" value="Prot-tyrosine_phosphatase-like"/>
</dbReference>
<dbReference type="AlphaFoldDB" id="A0AAD3HE28"/>
<dbReference type="PANTHER" id="PTHR46377:SF1">
    <property type="entry name" value="DUAL SPECIFICITY PROTEIN PHOSPHATASE 19"/>
    <property type="match status" value="1"/>
</dbReference>
<comment type="caution">
    <text evidence="6">The sequence shown here is derived from an EMBL/GenBank/DDBJ whole genome shotgun (WGS) entry which is preliminary data.</text>
</comment>
<name>A0AAD3HE28_9STRA</name>
<feature type="region of interest" description="Disordered" evidence="3">
    <location>
        <begin position="36"/>
        <end position="57"/>
    </location>
</feature>
<accession>A0AAD3HE28</accession>
<dbReference type="EMBL" id="BLLK01000069">
    <property type="protein sequence ID" value="GFH59881.1"/>
    <property type="molecule type" value="Genomic_DNA"/>
</dbReference>
<evidence type="ECO:0000256" key="2">
    <source>
        <dbReference type="ARBA" id="ARBA00022912"/>
    </source>
</evidence>
<dbReference type="GO" id="GO:0008579">
    <property type="term" value="F:JUN kinase phosphatase activity"/>
    <property type="evidence" value="ECO:0007669"/>
    <property type="project" value="TreeGrafter"/>
</dbReference>
<feature type="domain" description="Tyrosine-protein phosphatase" evidence="4">
    <location>
        <begin position="62"/>
        <end position="209"/>
    </location>
</feature>
<dbReference type="PANTHER" id="PTHR46377">
    <property type="entry name" value="DUAL SPECIFICITY PROTEIN PHOSPHATASE 19"/>
    <property type="match status" value="1"/>
</dbReference>
<evidence type="ECO:0000256" key="1">
    <source>
        <dbReference type="ARBA" id="ARBA00022801"/>
    </source>
</evidence>
<keyword evidence="1" id="KW-0378">Hydrolase</keyword>
<dbReference type="PROSITE" id="PS00383">
    <property type="entry name" value="TYR_PHOSPHATASE_1"/>
    <property type="match status" value="1"/>
</dbReference>
<proteinExistence type="predicted"/>
<dbReference type="InterPro" id="IPR020422">
    <property type="entry name" value="TYR_PHOSPHATASE_DUAL_dom"/>
</dbReference>
<dbReference type="InterPro" id="IPR016130">
    <property type="entry name" value="Tyr_Pase_AS"/>
</dbReference>
<feature type="domain" description="Tyrosine specific protein phosphatases" evidence="5">
    <location>
        <begin position="123"/>
        <end position="185"/>
    </location>
</feature>
<evidence type="ECO:0000256" key="3">
    <source>
        <dbReference type="SAM" id="MobiDB-lite"/>
    </source>
</evidence>
<evidence type="ECO:0000313" key="7">
    <source>
        <dbReference type="Proteomes" id="UP001054902"/>
    </source>
</evidence>
<reference evidence="6 7" key="1">
    <citation type="journal article" date="2021" name="Sci. Rep.">
        <title>The genome of the diatom Chaetoceros tenuissimus carries an ancient integrated fragment of an extant virus.</title>
        <authorList>
            <person name="Hongo Y."/>
            <person name="Kimura K."/>
            <person name="Takaki Y."/>
            <person name="Yoshida Y."/>
            <person name="Baba S."/>
            <person name="Kobayashi G."/>
            <person name="Nagasaki K."/>
            <person name="Hano T."/>
            <person name="Tomaru Y."/>
        </authorList>
    </citation>
    <scope>NUCLEOTIDE SEQUENCE [LARGE SCALE GENOMIC DNA]</scope>
    <source>
        <strain evidence="6 7">NIES-3715</strain>
    </source>
</reference>
<feature type="compositionally biased region" description="Basic residues" evidence="3">
    <location>
        <begin position="41"/>
        <end position="50"/>
    </location>
</feature>
<protein>
    <recommendedName>
        <fullName evidence="8">Protein-serine/threonine phosphatase</fullName>
    </recommendedName>
</protein>
<dbReference type="CDD" id="cd14498">
    <property type="entry name" value="DSP"/>
    <property type="match status" value="1"/>
</dbReference>
<dbReference type="InterPro" id="IPR000387">
    <property type="entry name" value="Tyr_Pase_dom"/>
</dbReference>
<organism evidence="6 7">
    <name type="scientific">Chaetoceros tenuissimus</name>
    <dbReference type="NCBI Taxonomy" id="426638"/>
    <lineage>
        <taxon>Eukaryota</taxon>
        <taxon>Sar</taxon>
        <taxon>Stramenopiles</taxon>
        <taxon>Ochrophyta</taxon>
        <taxon>Bacillariophyta</taxon>
        <taxon>Coscinodiscophyceae</taxon>
        <taxon>Chaetocerotophycidae</taxon>
        <taxon>Chaetocerotales</taxon>
        <taxon>Chaetocerotaceae</taxon>
        <taxon>Chaetoceros</taxon>
    </lineage>
</organism>
<dbReference type="Proteomes" id="UP001054902">
    <property type="component" value="Unassembled WGS sequence"/>
</dbReference>
<dbReference type="SMART" id="SM00195">
    <property type="entry name" value="DSPc"/>
    <property type="match status" value="1"/>
</dbReference>
<evidence type="ECO:0000259" key="5">
    <source>
        <dbReference type="PROSITE" id="PS50056"/>
    </source>
</evidence>
<evidence type="ECO:0000259" key="4">
    <source>
        <dbReference type="PROSITE" id="PS50054"/>
    </source>
</evidence>
<dbReference type="GO" id="GO:0005737">
    <property type="term" value="C:cytoplasm"/>
    <property type="evidence" value="ECO:0007669"/>
    <property type="project" value="TreeGrafter"/>
</dbReference>
<keyword evidence="2" id="KW-0904">Protein phosphatase</keyword>
<dbReference type="InterPro" id="IPR000340">
    <property type="entry name" value="Dual-sp_phosphatase_cat-dom"/>
</dbReference>
<dbReference type="PROSITE" id="PS50054">
    <property type="entry name" value="TYR_PHOSPHATASE_DUAL"/>
    <property type="match status" value="1"/>
</dbReference>
<evidence type="ECO:0000313" key="6">
    <source>
        <dbReference type="EMBL" id="GFH59881.1"/>
    </source>
</evidence>
<dbReference type="Pfam" id="PF00782">
    <property type="entry name" value="DSPc"/>
    <property type="match status" value="1"/>
</dbReference>
<evidence type="ECO:0008006" key="8">
    <source>
        <dbReference type="Google" id="ProtNLM"/>
    </source>
</evidence>
<sequence length="214" mass="23554">MMTISLTAPEINGSVVKRIGKRCSCVWPIPLESKQPQKVQRQSRKKKSSKAKSQLQYPRITNEQRESILGRIFVSNKDAAKDFDLLTMLNVTAVMSIGGGHVGNHSGIISDFIHFGIKDSSDADLLPVFHKAAEFAESIIADERNILVHCQGGIHRSPAVAASLLFRFAGLSAFDAMSCIKAARPTADFTSHGGIFVDQLQQYEVELQEREVLT</sequence>
<dbReference type="SUPFAM" id="SSF52799">
    <property type="entry name" value="(Phosphotyrosine protein) phosphatases II"/>
    <property type="match status" value="1"/>
</dbReference>
<dbReference type="PROSITE" id="PS50056">
    <property type="entry name" value="TYR_PHOSPHATASE_2"/>
    <property type="match status" value="1"/>
</dbReference>
<gene>
    <name evidence="6" type="ORF">CTEN210_16357</name>
</gene>